<evidence type="ECO:0000313" key="4">
    <source>
        <dbReference type="EMBL" id="OIQ86501.1"/>
    </source>
</evidence>
<keyword evidence="2" id="KW-0472">Membrane</keyword>
<reference evidence="4" key="1">
    <citation type="submission" date="2016-10" db="EMBL/GenBank/DDBJ databases">
        <title>Sequence of Gallionella enrichment culture.</title>
        <authorList>
            <person name="Poehlein A."/>
            <person name="Muehling M."/>
            <person name="Daniel R."/>
        </authorList>
    </citation>
    <scope>NUCLEOTIDE SEQUENCE</scope>
</reference>
<gene>
    <name evidence="4" type="ORF">GALL_316530</name>
</gene>
<sequence length="490" mass="50339">MDFTLPSVVAHNLTVRDVAEVAVAGASIQLRLSNTWSGTPTTFGSVTVGAQQSGAGIVPGSIVPVTFGGSRSVTIPARGRVTSDPVIMKVQAGEHLAVSLSVVGSANVSVHYCCGGRVDSYATADGGGDQTANPAANSFVFADVTMRWLSAIAVAGTAAQGTVVAFGDSITEGFNNNVAGYGWPSPLQQRVAQLPPSQQVALVNEAISGNTLTVFPPGSTYAATSGGLPGVTRLAPNALSLPGVKDVVLFLGTNDIWFGAGGKDPTRPIPPYGTAAAIEAAMQTVIARTHAAGIKIFGVTLLPRSSFVGGNGEKPEVWSPADQATLAAVNVWILSPRSGFDGTINLAAVMGDVYNGACQPDRPFAPYFTDDKLHPNLAGQTVMADSIPTSMFGIPEAPQVPQLLAVTPTPGCSAAVTAEQVLALAQVPIAQPATTPTTSTPPLTTQPQPRTEPHPIGARHTAFVIFAALSAVIALVIVTRLMVLRRRAAR</sequence>
<dbReference type="AlphaFoldDB" id="A0A1J5REC2"/>
<feature type="transmembrane region" description="Helical" evidence="2">
    <location>
        <begin position="462"/>
        <end position="483"/>
    </location>
</feature>
<dbReference type="InterPro" id="IPR013830">
    <property type="entry name" value="SGNH_hydro"/>
</dbReference>
<dbReference type="Pfam" id="PF13472">
    <property type="entry name" value="Lipase_GDSL_2"/>
    <property type="match status" value="1"/>
</dbReference>
<accession>A0A1J5REC2</accession>
<dbReference type="PANTHER" id="PTHR43784">
    <property type="entry name" value="GDSL-LIKE LIPASE/ACYLHYDROLASE, PUTATIVE (AFU_ORTHOLOGUE AFUA_2G00820)-RELATED"/>
    <property type="match status" value="1"/>
</dbReference>
<feature type="compositionally biased region" description="Low complexity" evidence="1">
    <location>
        <begin position="432"/>
        <end position="449"/>
    </location>
</feature>
<dbReference type="EMBL" id="MLJW01000476">
    <property type="protein sequence ID" value="OIQ86501.1"/>
    <property type="molecule type" value="Genomic_DNA"/>
</dbReference>
<evidence type="ECO:0000256" key="2">
    <source>
        <dbReference type="SAM" id="Phobius"/>
    </source>
</evidence>
<dbReference type="PANTHER" id="PTHR43784:SF2">
    <property type="entry name" value="GDSL-LIKE LIPASE_ACYLHYDROLASE, PUTATIVE (AFU_ORTHOLOGUE AFUA_2G00820)-RELATED"/>
    <property type="match status" value="1"/>
</dbReference>
<protein>
    <submittedName>
        <fullName evidence="4">GDSL-like lipase/acylhydrolase</fullName>
    </submittedName>
</protein>
<keyword evidence="4" id="KW-0378">Hydrolase</keyword>
<comment type="caution">
    <text evidence="4">The sequence shown here is derived from an EMBL/GenBank/DDBJ whole genome shotgun (WGS) entry which is preliminary data.</text>
</comment>
<dbReference type="GO" id="GO:0016787">
    <property type="term" value="F:hydrolase activity"/>
    <property type="evidence" value="ECO:0007669"/>
    <property type="project" value="UniProtKB-KW"/>
</dbReference>
<dbReference type="InterPro" id="IPR053140">
    <property type="entry name" value="GDSL_Rv0518-like"/>
</dbReference>
<feature type="domain" description="SGNH hydrolase-type esterase" evidence="3">
    <location>
        <begin position="165"/>
        <end position="380"/>
    </location>
</feature>
<name>A0A1J5REC2_9ZZZZ</name>
<evidence type="ECO:0000259" key="3">
    <source>
        <dbReference type="Pfam" id="PF13472"/>
    </source>
</evidence>
<dbReference type="Gene3D" id="3.40.50.1110">
    <property type="entry name" value="SGNH hydrolase"/>
    <property type="match status" value="1"/>
</dbReference>
<dbReference type="SUPFAM" id="SSF52266">
    <property type="entry name" value="SGNH hydrolase"/>
    <property type="match status" value="1"/>
</dbReference>
<feature type="region of interest" description="Disordered" evidence="1">
    <location>
        <begin position="432"/>
        <end position="454"/>
    </location>
</feature>
<dbReference type="InterPro" id="IPR036514">
    <property type="entry name" value="SGNH_hydro_sf"/>
</dbReference>
<organism evidence="4">
    <name type="scientific">mine drainage metagenome</name>
    <dbReference type="NCBI Taxonomy" id="410659"/>
    <lineage>
        <taxon>unclassified sequences</taxon>
        <taxon>metagenomes</taxon>
        <taxon>ecological metagenomes</taxon>
    </lineage>
</organism>
<proteinExistence type="predicted"/>
<evidence type="ECO:0000256" key="1">
    <source>
        <dbReference type="SAM" id="MobiDB-lite"/>
    </source>
</evidence>
<keyword evidence="2" id="KW-0812">Transmembrane</keyword>
<keyword evidence="2" id="KW-1133">Transmembrane helix</keyword>